<evidence type="ECO:0000313" key="3">
    <source>
        <dbReference type="Proteomes" id="UP001465331"/>
    </source>
</evidence>
<dbReference type="Gene3D" id="2.60.40.3650">
    <property type="match status" value="1"/>
</dbReference>
<sequence>MSAHSRAPECPVRYTVRIAQPREHLFEVVCCVERPDPQGQIFRLPSWLRGSYLVRDFAKHVVDVSAISGGAPVALERLDKRSLRCAPVAGALELRYRVFAFDASVRKAWLDLSRGFFNGSSLFYCPAGCENTAFEVDLLRPEDPACRNWRVATTLPTVQVDADGFGRYRADDYEALIDHPVELGEFRRIDFEVDGIPHALVLAGRCDPDHARLAHDLTRICTAARALFGGEPPLERYLFLTNVVGNGYGGLEHRSSTALICSRKDLPRVGDEKPSKDYRGFLGLCSHEYFHLWNVKRIRAQRLAESDLGAEAYTRDLWHYEGITSYYDDLLLLRAGIIDASTWLDLVAENATRVERAPGARVQTLADASFEAWIKYYQPDENTPNATVSYYAKGALVALCLDLLLRRDGGSSLDALMRAAWQRWGRDGVPVPEGGLEALAQELSAADLGHFFDLALRSTEPLPLAELLADFGVKAERRAAYGAHDGGGRASGSAVRAWAGLTLRAGEARVAHVLSGSPAARAGVHPGDQLVALDGQRVSAARWHELLAGCEPDVPYALHVFRDELLIALTLTPSPPPLDTWTLSLTDADAATRARRLAWIGA</sequence>
<dbReference type="InterPro" id="IPR024191">
    <property type="entry name" value="Peptidase_M61"/>
</dbReference>
<proteinExistence type="predicted"/>
<dbReference type="InterPro" id="IPR007963">
    <property type="entry name" value="Peptidase_M61_catalytic"/>
</dbReference>
<dbReference type="RefSeq" id="WP_352890166.1">
    <property type="nucleotide sequence ID" value="NZ_JBEPIJ010000014.1"/>
</dbReference>
<comment type="caution">
    <text evidence="2">The sequence shown here is derived from an EMBL/GenBank/DDBJ whole genome shotgun (WGS) entry which is preliminary data.</text>
</comment>
<dbReference type="SUPFAM" id="SSF55486">
    <property type="entry name" value="Metalloproteases ('zincins'), catalytic domain"/>
    <property type="match status" value="1"/>
</dbReference>
<dbReference type="InterPro" id="IPR001478">
    <property type="entry name" value="PDZ"/>
</dbReference>
<dbReference type="Proteomes" id="UP001465331">
    <property type="component" value="Unassembled WGS sequence"/>
</dbReference>
<accession>A0ABV2ACA1</accession>
<dbReference type="Gene3D" id="2.30.42.10">
    <property type="match status" value="1"/>
</dbReference>
<evidence type="ECO:0000313" key="2">
    <source>
        <dbReference type="EMBL" id="MES0874788.1"/>
    </source>
</evidence>
<dbReference type="SUPFAM" id="SSF50156">
    <property type="entry name" value="PDZ domain-like"/>
    <property type="match status" value="1"/>
</dbReference>
<dbReference type="PIRSF" id="PIRSF016493">
    <property type="entry name" value="Glycyl_aminpptds"/>
    <property type="match status" value="1"/>
</dbReference>
<dbReference type="Gene3D" id="1.10.390.10">
    <property type="entry name" value="Neutral Protease Domain 2"/>
    <property type="match status" value="1"/>
</dbReference>
<dbReference type="Pfam" id="PF17820">
    <property type="entry name" value="PDZ_6"/>
    <property type="match status" value="1"/>
</dbReference>
<reference evidence="2 3" key="1">
    <citation type="submission" date="2024-06" db="EMBL/GenBank/DDBJ databases">
        <authorList>
            <person name="Li Z."/>
            <person name="Jiang Y."/>
        </authorList>
    </citation>
    <scope>NUCLEOTIDE SEQUENCE [LARGE SCALE GENOMIC DNA]</scope>
    <source>
        <strain evidence="2 3">HSW-8</strain>
    </source>
</reference>
<dbReference type="InterPro" id="IPR041489">
    <property type="entry name" value="PDZ_6"/>
</dbReference>
<organism evidence="2 3">
    <name type="scientific">Sinimarinibacterium thermocellulolyticum</name>
    <dbReference type="NCBI Taxonomy" id="3170016"/>
    <lineage>
        <taxon>Bacteria</taxon>
        <taxon>Pseudomonadati</taxon>
        <taxon>Pseudomonadota</taxon>
        <taxon>Gammaproteobacteria</taxon>
        <taxon>Nevskiales</taxon>
        <taxon>Nevskiaceae</taxon>
        <taxon>Sinimarinibacterium</taxon>
    </lineage>
</organism>
<dbReference type="Pfam" id="PF17899">
    <property type="entry name" value="Peptidase_M61_N"/>
    <property type="match status" value="1"/>
</dbReference>
<dbReference type="InterPro" id="IPR036034">
    <property type="entry name" value="PDZ_sf"/>
</dbReference>
<feature type="domain" description="PDZ" evidence="1">
    <location>
        <begin position="500"/>
        <end position="539"/>
    </location>
</feature>
<dbReference type="EMBL" id="JBEPIJ010000014">
    <property type="protein sequence ID" value="MES0874788.1"/>
    <property type="molecule type" value="Genomic_DNA"/>
</dbReference>
<dbReference type="PROSITE" id="PS50106">
    <property type="entry name" value="PDZ"/>
    <property type="match status" value="1"/>
</dbReference>
<dbReference type="SMART" id="SM00228">
    <property type="entry name" value="PDZ"/>
    <property type="match status" value="1"/>
</dbReference>
<keyword evidence="3" id="KW-1185">Reference proteome</keyword>
<dbReference type="InterPro" id="IPR040756">
    <property type="entry name" value="Peptidase_M61_N"/>
</dbReference>
<name>A0ABV2ACA1_9GAMM</name>
<dbReference type="Pfam" id="PF05299">
    <property type="entry name" value="Peptidase_M61"/>
    <property type="match status" value="1"/>
</dbReference>
<evidence type="ECO:0000259" key="1">
    <source>
        <dbReference type="PROSITE" id="PS50106"/>
    </source>
</evidence>
<protein>
    <submittedName>
        <fullName evidence="2">PDZ domain-containing protein</fullName>
    </submittedName>
</protein>
<gene>
    <name evidence="2" type="ORF">ABSH63_12345</name>
</gene>
<dbReference type="InterPro" id="IPR027268">
    <property type="entry name" value="Peptidase_M4/M1_CTD_sf"/>
</dbReference>